<name>A0A9J7BXX4_9BACT</name>
<dbReference type="InterPro" id="IPR001296">
    <property type="entry name" value="Glyco_trans_1"/>
</dbReference>
<dbReference type="GO" id="GO:0009103">
    <property type="term" value="P:lipopolysaccharide biosynthetic process"/>
    <property type="evidence" value="ECO:0007669"/>
    <property type="project" value="TreeGrafter"/>
</dbReference>
<keyword evidence="1" id="KW-0808">Transferase</keyword>
<proteinExistence type="predicted"/>
<dbReference type="SUPFAM" id="SSF53756">
    <property type="entry name" value="UDP-Glycosyltransferase/glycogen phosphorylase"/>
    <property type="match status" value="1"/>
</dbReference>
<dbReference type="Pfam" id="PF00534">
    <property type="entry name" value="Glycos_transf_1"/>
    <property type="match status" value="1"/>
</dbReference>
<dbReference type="Gene3D" id="3.40.50.2000">
    <property type="entry name" value="Glycogen Phosphorylase B"/>
    <property type="match status" value="2"/>
</dbReference>
<dbReference type="Proteomes" id="UP001059380">
    <property type="component" value="Chromosome"/>
</dbReference>
<dbReference type="EMBL" id="CP093313">
    <property type="protein sequence ID" value="UWZ86133.1"/>
    <property type="molecule type" value="Genomic_DNA"/>
</dbReference>
<protein>
    <submittedName>
        <fullName evidence="3">Glycosyltransferase</fullName>
    </submittedName>
</protein>
<gene>
    <name evidence="3" type="ORF">MOP44_09335</name>
</gene>
<reference evidence="3" key="1">
    <citation type="submission" date="2021-04" db="EMBL/GenBank/DDBJ databases">
        <title>Phylogenetic analysis of Acidobacteriaceae.</title>
        <authorList>
            <person name="Qiu L."/>
            <person name="Zhang Q."/>
        </authorList>
    </citation>
    <scope>NUCLEOTIDE SEQUENCE</scope>
    <source>
        <strain evidence="3">DSM 25168</strain>
    </source>
</reference>
<dbReference type="GO" id="GO:0016757">
    <property type="term" value="F:glycosyltransferase activity"/>
    <property type="evidence" value="ECO:0007669"/>
    <property type="project" value="InterPro"/>
</dbReference>
<dbReference type="RefSeq" id="WP_260795777.1">
    <property type="nucleotide sequence ID" value="NZ_CP093313.1"/>
</dbReference>
<evidence type="ECO:0000256" key="1">
    <source>
        <dbReference type="ARBA" id="ARBA00022679"/>
    </source>
</evidence>
<organism evidence="3 4">
    <name type="scientific">Occallatibacter riparius</name>
    <dbReference type="NCBI Taxonomy" id="1002689"/>
    <lineage>
        <taxon>Bacteria</taxon>
        <taxon>Pseudomonadati</taxon>
        <taxon>Acidobacteriota</taxon>
        <taxon>Terriglobia</taxon>
        <taxon>Terriglobales</taxon>
        <taxon>Acidobacteriaceae</taxon>
        <taxon>Occallatibacter</taxon>
    </lineage>
</organism>
<evidence type="ECO:0000313" key="3">
    <source>
        <dbReference type="EMBL" id="UWZ86133.1"/>
    </source>
</evidence>
<feature type="domain" description="Glycosyl transferase family 1" evidence="2">
    <location>
        <begin position="156"/>
        <end position="281"/>
    </location>
</feature>
<keyword evidence="4" id="KW-1185">Reference proteome</keyword>
<dbReference type="PANTHER" id="PTHR46401">
    <property type="entry name" value="GLYCOSYLTRANSFERASE WBBK-RELATED"/>
    <property type="match status" value="1"/>
</dbReference>
<evidence type="ECO:0000313" key="4">
    <source>
        <dbReference type="Proteomes" id="UP001059380"/>
    </source>
</evidence>
<evidence type="ECO:0000259" key="2">
    <source>
        <dbReference type="Pfam" id="PF00534"/>
    </source>
</evidence>
<dbReference type="AlphaFoldDB" id="A0A9J7BXX4"/>
<sequence length="377" mass="42133">MMAEALAAAGADVTVWTDNEPFLMRDFLEFPAHEQIRLHVDPSFRQGPNGRFDVVFLVPSLRLDWSVYAAAVSTANSLSVPLVFLDFEAPSWYNAENVSKRSWPRVLPWRISAHFAEVILSTTAFGSQKARQYYHPGGGGEAFSQCYCAINNFAADEAPSDRQNQIICITRMDRTTPHKGATDLMELMCDELRGYKILVIGSIPNDVKQQLENRAAAHGMSFSSRKGLTDLEKFREIKSSRLMVFLSHFEGFGYPPVEALYSGIPCIARPLPVLREVNGEHLHYLSEGVSLGPFAARVLSETGGQASPEARARAAQVARFDRYVMSLSTLLSHLQLTPKRRRKRASMFLFVSASRFTSLLHRGVSTLRAWQGMPRTS</sequence>
<accession>A0A9J7BXX4</accession>
<dbReference type="PANTHER" id="PTHR46401:SF2">
    <property type="entry name" value="GLYCOSYLTRANSFERASE WBBK-RELATED"/>
    <property type="match status" value="1"/>
</dbReference>
<dbReference type="KEGG" id="orp:MOP44_09335"/>